<keyword evidence="2" id="KW-0597">Phosphoprotein</keyword>
<evidence type="ECO:0000313" key="5">
    <source>
        <dbReference type="Proteomes" id="UP000573327"/>
    </source>
</evidence>
<dbReference type="InterPro" id="IPR036736">
    <property type="entry name" value="ACP-like_sf"/>
</dbReference>
<evidence type="ECO:0000256" key="1">
    <source>
        <dbReference type="ARBA" id="ARBA00022450"/>
    </source>
</evidence>
<evidence type="ECO:0000256" key="2">
    <source>
        <dbReference type="ARBA" id="ARBA00022553"/>
    </source>
</evidence>
<reference evidence="4 5" key="1">
    <citation type="submission" date="2020-08" db="EMBL/GenBank/DDBJ databases">
        <title>Sequencing the genomes of 1000 actinobacteria strains.</title>
        <authorList>
            <person name="Klenk H.-P."/>
        </authorList>
    </citation>
    <scope>NUCLEOTIDE SEQUENCE [LARGE SCALE GENOMIC DNA]</scope>
    <source>
        <strain evidence="4 5">DSM 44786</strain>
    </source>
</reference>
<dbReference type="Pfam" id="PF00550">
    <property type="entry name" value="PP-binding"/>
    <property type="match status" value="1"/>
</dbReference>
<dbReference type="AlphaFoldDB" id="A0A7W7WGW8"/>
<dbReference type="GO" id="GO:0017000">
    <property type="term" value="P:antibiotic biosynthetic process"/>
    <property type="evidence" value="ECO:0007669"/>
    <property type="project" value="UniProtKB-ARBA"/>
</dbReference>
<name>A0A7W7WGW8_9ACTN</name>
<dbReference type="InterPro" id="IPR009081">
    <property type="entry name" value="PP-bd_ACP"/>
</dbReference>
<dbReference type="SMART" id="SM00823">
    <property type="entry name" value="PKS_PP"/>
    <property type="match status" value="1"/>
</dbReference>
<dbReference type="SMART" id="SM01294">
    <property type="entry name" value="PKS_PP_betabranch"/>
    <property type="match status" value="1"/>
</dbReference>
<protein>
    <submittedName>
        <fullName evidence="4">Acyl carrier protein</fullName>
    </submittedName>
</protein>
<sequence length="107" mass="11637">MTTPATWQTADPATAARDWLLERVSLYQNRDPLTIDPTVPLAEYGLDSVGALSLCGDLEDEFGLLVEPTLLWDHPTLDSLVDYLTVAIPAAAARGRAGLPQSPEDRF</sequence>
<dbReference type="PROSITE" id="PS50075">
    <property type="entry name" value="CARRIER"/>
    <property type="match status" value="1"/>
</dbReference>
<dbReference type="SUPFAM" id="SSF47336">
    <property type="entry name" value="ACP-like"/>
    <property type="match status" value="1"/>
</dbReference>
<accession>A0A7W7WGW8</accession>
<dbReference type="InterPro" id="IPR020806">
    <property type="entry name" value="PKS_PP-bd"/>
</dbReference>
<proteinExistence type="predicted"/>
<comment type="caution">
    <text evidence="4">The sequence shown here is derived from an EMBL/GenBank/DDBJ whole genome shotgun (WGS) entry which is preliminary data.</text>
</comment>
<dbReference type="GO" id="GO:0031177">
    <property type="term" value="F:phosphopantetheine binding"/>
    <property type="evidence" value="ECO:0007669"/>
    <property type="project" value="InterPro"/>
</dbReference>
<keyword evidence="1" id="KW-0596">Phosphopantetheine</keyword>
<dbReference type="RefSeq" id="WP_184912885.1">
    <property type="nucleotide sequence ID" value="NZ_JACHJR010000001.1"/>
</dbReference>
<dbReference type="Gene3D" id="1.10.1200.10">
    <property type="entry name" value="ACP-like"/>
    <property type="match status" value="1"/>
</dbReference>
<evidence type="ECO:0000259" key="3">
    <source>
        <dbReference type="PROSITE" id="PS50075"/>
    </source>
</evidence>
<evidence type="ECO:0000313" key="4">
    <source>
        <dbReference type="EMBL" id="MBB4946080.1"/>
    </source>
</evidence>
<gene>
    <name evidence="4" type="ORF">F4556_001615</name>
</gene>
<dbReference type="EMBL" id="JACHJR010000001">
    <property type="protein sequence ID" value="MBB4946080.1"/>
    <property type="molecule type" value="Genomic_DNA"/>
</dbReference>
<feature type="domain" description="Carrier" evidence="3">
    <location>
        <begin position="11"/>
        <end position="88"/>
    </location>
</feature>
<organism evidence="4 5">
    <name type="scientific">Kitasatospora gansuensis</name>
    <dbReference type="NCBI Taxonomy" id="258050"/>
    <lineage>
        <taxon>Bacteria</taxon>
        <taxon>Bacillati</taxon>
        <taxon>Actinomycetota</taxon>
        <taxon>Actinomycetes</taxon>
        <taxon>Kitasatosporales</taxon>
        <taxon>Streptomycetaceae</taxon>
        <taxon>Kitasatospora</taxon>
    </lineage>
</organism>
<keyword evidence="5" id="KW-1185">Reference proteome</keyword>
<dbReference type="Proteomes" id="UP000573327">
    <property type="component" value="Unassembled WGS sequence"/>
</dbReference>